<dbReference type="AlphaFoldDB" id="A0A1G2H266"/>
<feature type="domain" description="Fido" evidence="1">
    <location>
        <begin position="1"/>
        <end position="97"/>
    </location>
</feature>
<evidence type="ECO:0000313" key="2">
    <source>
        <dbReference type="EMBL" id="OGZ56574.1"/>
    </source>
</evidence>
<dbReference type="Pfam" id="PF02661">
    <property type="entry name" value="Fic"/>
    <property type="match status" value="1"/>
</dbReference>
<proteinExistence type="predicted"/>
<dbReference type="SUPFAM" id="SSF140931">
    <property type="entry name" value="Fic-like"/>
    <property type="match status" value="1"/>
</dbReference>
<evidence type="ECO:0000313" key="3">
    <source>
        <dbReference type="Proteomes" id="UP000178186"/>
    </source>
</evidence>
<dbReference type="Proteomes" id="UP000178186">
    <property type="component" value="Unassembled WGS sequence"/>
</dbReference>
<gene>
    <name evidence="2" type="ORF">A3H64_01075</name>
</gene>
<dbReference type="InterPro" id="IPR003812">
    <property type="entry name" value="Fido"/>
</dbReference>
<dbReference type="EMBL" id="MHNY01000009">
    <property type="protein sequence ID" value="OGZ56574.1"/>
    <property type="molecule type" value="Genomic_DNA"/>
</dbReference>
<sequence>MDNIHQIREAIEQLAAAITRMETPYAKALIALLGLSYIQPFEDGNKRTARLMANALLLAHACAPLSYRSIEENAYRETMLIFYEINSLMPFKKLFIDQYDFAAKNYAFK</sequence>
<dbReference type="STRING" id="1802128.A3H64_01075"/>
<protein>
    <recommendedName>
        <fullName evidence="1">Fido domain-containing protein</fullName>
    </recommendedName>
</protein>
<organism evidence="2 3">
    <name type="scientific">Candidatus Ryanbacteria bacterium RIFCSPLOWO2_02_FULL_45_11c</name>
    <dbReference type="NCBI Taxonomy" id="1802128"/>
    <lineage>
        <taxon>Bacteria</taxon>
        <taxon>Candidatus Ryaniibacteriota</taxon>
    </lineage>
</organism>
<reference evidence="2 3" key="1">
    <citation type="journal article" date="2016" name="Nat. Commun.">
        <title>Thousands of microbial genomes shed light on interconnected biogeochemical processes in an aquifer system.</title>
        <authorList>
            <person name="Anantharaman K."/>
            <person name="Brown C.T."/>
            <person name="Hug L.A."/>
            <person name="Sharon I."/>
            <person name="Castelle C.J."/>
            <person name="Probst A.J."/>
            <person name="Thomas B.C."/>
            <person name="Singh A."/>
            <person name="Wilkins M.J."/>
            <person name="Karaoz U."/>
            <person name="Brodie E.L."/>
            <person name="Williams K.H."/>
            <person name="Hubbard S.S."/>
            <person name="Banfield J.F."/>
        </authorList>
    </citation>
    <scope>NUCLEOTIDE SEQUENCE [LARGE SCALE GENOMIC DNA]</scope>
</reference>
<evidence type="ECO:0000259" key="1">
    <source>
        <dbReference type="PROSITE" id="PS51459"/>
    </source>
</evidence>
<comment type="caution">
    <text evidence="2">The sequence shown here is derived from an EMBL/GenBank/DDBJ whole genome shotgun (WGS) entry which is preliminary data.</text>
</comment>
<accession>A0A1G2H266</accession>
<name>A0A1G2H266_9BACT</name>
<dbReference type="Gene3D" id="1.10.3290.10">
    <property type="entry name" value="Fido-like domain"/>
    <property type="match status" value="1"/>
</dbReference>
<dbReference type="PROSITE" id="PS51459">
    <property type="entry name" value="FIDO"/>
    <property type="match status" value="1"/>
</dbReference>
<dbReference type="InterPro" id="IPR036597">
    <property type="entry name" value="Fido-like_dom_sf"/>
</dbReference>